<dbReference type="HOGENOM" id="CLU_1616303_0_0_0"/>
<dbReference type="EMBL" id="CP003382">
    <property type="protein sequence ID" value="AFZ66944.1"/>
    <property type="molecule type" value="Genomic_DNA"/>
</dbReference>
<dbReference type="RefSeq" id="WP_015235252.1">
    <property type="nucleotide sequence ID" value="NC_019793.1"/>
</dbReference>
<protein>
    <submittedName>
        <fullName evidence="2">Uncharacterized protein</fullName>
    </submittedName>
</protein>
<name>L0A0F7_DEIPD</name>
<feature type="chain" id="PRO_5003939464" evidence="1">
    <location>
        <begin position="28"/>
        <end position="164"/>
    </location>
</feature>
<gene>
    <name evidence="2" type="ordered locus">Deipe_1402</name>
</gene>
<feature type="signal peptide" evidence="1">
    <location>
        <begin position="1"/>
        <end position="27"/>
    </location>
</feature>
<organism evidence="2 3">
    <name type="scientific">Deinococcus peraridilitoris (strain DSM 19664 / LMG 22246 / CIP 109416 / KR-200)</name>
    <dbReference type="NCBI Taxonomy" id="937777"/>
    <lineage>
        <taxon>Bacteria</taxon>
        <taxon>Thermotogati</taxon>
        <taxon>Deinococcota</taxon>
        <taxon>Deinococci</taxon>
        <taxon>Deinococcales</taxon>
        <taxon>Deinococcaceae</taxon>
        <taxon>Deinococcus</taxon>
    </lineage>
</organism>
<reference evidence="3" key="1">
    <citation type="submission" date="2012-03" db="EMBL/GenBank/DDBJ databases">
        <title>Complete sequence of chromosome of Deinococcus peraridilitoris DSM 19664.</title>
        <authorList>
            <person name="Lucas S."/>
            <person name="Copeland A."/>
            <person name="Lapidus A."/>
            <person name="Glavina del Rio T."/>
            <person name="Dalin E."/>
            <person name="Tice H."/>
            <person name="Bruce D."/>
            <person name="Goodwin L."/>
            <person name="Pitluck S."/>
            <person name="Peters L."/>
            <person name="Mikhailova N."/>
            <person name="Lu M."/>
            <person name="Kyrpides N."/>
            <person name="Mavromatis K."/>
            <person name="Ivanova N."/>
            <person name="Brettin T."/>
            <person name="Detter J.C."/>
            <person name="Han C."/>
            <person name="Larimer F."/>
            <person name="Land M."/>
            <person name="Hauser L."/>
            <person name="Markowitz V."/>
            <person name="Cheng J.-F."/>
            <person name="Hugenholtz P."/>
            <person name="Woyke T."/>
            <person name="Wu D."/>
            <person name="Pukall R."/>
            <person name="Steenblock K."/>
            <person name="Brambilla E."/>
            <person name="Klenk H.-P."/>
            <person name="Eisen J.A."/>
        </authorList>
    </citation>
    <scope>NUCLEOTIDE SEQUENCE [LARGE SCALE GENOMIC DNA]</scope>
    <source>
        <strain evidence="3">DSM 19664 / LMG 22246 / CIP 109416 / KR-200</strain>
    </source>
</reference>
<dbReference type="PATRIC" id="fig|937777.3.peg.1406"/>
<dbReference type="Proteomes" id="UP000010467">
    <property type="component" value="Chromosome"/>
</dbReference>
<accession>L0A0F7</accession>
<dbReference type="KEGG" id="dpd:Deipe_1402"/>
<dbReference type="AlphaFoldDB" id="L0A0F7"/>
<evidence type="ECO:0000313" key="3">
    <source>
        <dbReference type="Proteomes" id="UP000010467"/>
    </source>
</evidence>
<keyword evidence="1" id="KW-0732">Signal</keyword>
<keyword evidence="3" id="KW-1185">Reference proteome</keyword>
<proteinExistence type="predicted"/>
<sequence>MRQARTVSQLVLLLGALCMTTPAPVSAQSALPAQPAEPQQLTQKPLLSGRLHGVRWALFAPGHDETESGTLFLAPPGNAQVIGAKYQAQDETVVLSYRSSATLTEALEVHDRQLQQQGFQARNRQVEGQQAQVAYHRQQGRVELLIAGQRGTYRVSLVLKDIRP</sequence>
<evidence type="ECO:0000313" key="2">
    <source>
        <dbReference type="EMBL" id="AFZ66944.1"/>
    </source>
</evidence>
<evidence type="ECO:0000256" key="1">
    <source>
        <dbReference type="SAM" id="SignalP"/>
    </source>
</evidence>
<dbReference type="OrthoDB" id="70839at2"/>